<evidence type="ECO:0000256" key="5">
    <source>
        <dbReference type="ARBA" id="ARBA00023002"/>
    </source>
</evidence>
<evidence type="ECO:0000256" key="1">
    <source>
        <dbReference type="ARBA" id="ARBA00001947"/>
    </source>
</evidence>
<keyword evidence="3" id="KW-0479">Metal-binding</keyword>
<comment type="caution">
    <text evidence="7">The sequence shown here is derived from an EMBL/GenBank/DDBJ whole genome shotgun (WGS) entry which is preliminary data.</text>
</comment>
<dbReference type="InterPro" id="IPR004183">
    <property type="entry name" value="Xdiol_dOase_suB"/>
</dbReference>
<reference evidence="7" key="1">
    <citation type="submission" date="2016-10" db="EMBL/GenBank/DDBJ databases">
        <title>Sequence of Gallionella enrichment culture.</title>
        <authorList>
            <person name="Poehlein A."/>
            <person name="Muehling M."/>
            <person name="Daniel R."/>
        </authorList>
    </citation>
    <scope>NUCLEOTIDE SEQUENCE</scope>
</reference>
<keyword evidence="5" id="KW-0560">Oxidoreductase</keyword>
<dbReference type="AlphaFoldDB" id="A0A1J5S8J6"/>
<dbReference type="PANTHER" id="PTHR30096:SF0">
    <property type="entry name" value="4,5-DOPA DIOXYGENASE EXTRADIOL-LIKE PROTEIN"/>
    <property type="match status" value="1"/>
</dbReference>
<evidence type="ECO:0000259" key="6">
    <source>
        <dbReference type="Pfam" id="PF02900"/>
    </source>
</evidence>
<proteinExistence type="inferred from homology"/>
<keyword evidence="7" id="KW-0223">Dioxygenase</keyword>
<dbReference type="InterPro" id="IPR014436">
    <property type="entry name" value="Extradiol_dOase_DODA"/>
</dbReference>
<evidence type="ECO:0000313" key="7">
    <source>
        <dbReference type="EMBL" id="OIR04458.1"/>
    </source>
</evidence>
<dbReference type="Pfam" id="PF02900">
    <property type="entry name" value="LigB"/>
    <property type="match status" value="1"/>
</dbReference>
<dbReference type="GO" id="GO:0008198">
    <property type="term" value="F:ferrous iron binding"/>
    <property type="evidence" value="ECO:0007669"/>
    <property type="project" value="InterPro"/>
</dbReference>
<evidence type="ECO:0000256" key="4">
    <source>
        <dbReference type="ARBA" id="ARBA00022833"/>
    </source>
</evidence>
<name>A0A1J5S8J6_9ZZZZ</name>
<comment type="similarity">
    <text evidence="2">Belongs to the DODA-type extradiol aromatic ring-opening dioxygenase family.</text>
</comment>
<dbReference type="EMBL" id="MLJW01000057">
    <property type="protein sequence ID" value="OIR04458.1"/>
    <property type="molecule type" value="Genomic_DNA"/>
</dbReference>
<dbReference type="Gene3D" id="3.40.830.10">
    <property type="entry name" value="LigB-like"/>
    <property type="match status" value="1"/>
</dbReference>
<dbReference type="SUPFAM" id="SSF53213">
    <property type="entry name" value="LigB-like"/>
    <property type="match status" value="1"/>
</dbReference>
<feature type="domain" description="Extradiol ring-cleavage dioxygenase class III enzyme subunit B" evidence="6">
    <location>
        <begin position="49"/>
        <end position="204"/>
    </location>
</feature>
<dbReference type="PIRSF" id="PIRSF006157">
    <property type="entry name" value="Doxgns_DODA"/>
    <property type="match status" value="1"/>
</dbReference>
<dbReference type="GO" id="GO:0008270">
    <property type="term" value="F:zinc ion binding"/>
    <property type="evidence" value="ECO:0007669"/>
    <property type="project" value="InterPro"/>
</dbReference>
<dbReference type="NCBIfam" id="NF007914">
    <property type="entry name" value="PRK10628.1"/>
    <property type="match status" value="1"/>
</dbReference>
<dbReference type="CDD" id="cd07363">
    <property type="entry name" value="45_DOPA_Dioxygenase"/>
    <property type="match status" value="1"/>
</dbReference>
<protein>
    <submittedName>
        <fullName evidence="7">LigB family dioxygenase</fullName>
    </submittedName>
</protein>
<dbReference type="GO" id="GO:0016702">
    <property type="term" value="F:oxidoreductase activity, acting on single donors with incorporation of molecular oxygen, incorporation of two atoms of oxygen"/>
    <property type="evidence" value="ECO:0007669"/>
    <property type="project" value="UniProtKB-ARBA"/>
</dbReference>
<keyword evidence="4" id="KW-0862">Zinc</keyword>
<evidence type="ECO:0000256" key="2">
    <source>
        <dbReference type="ARBA" id="ARBA00007581"/>
    </source>
</evidence>
<evidence type="ECO:0000256" key="3">
    <source>
        <dbReference type="ARBA" id="ARBA00022723"/>
    </source>
</evidence>
<accession>A0A1J5S8J6</accession>
<gene>
    <name evidence="7" type="ORF">GALL_133890</name>
</gene>
<comment type="cofactor">
    <cofactor evidence="1">
        <name>Zn(2+)</name>
        <dbReference type="ChEBI" id="CHEBI:29105"/>
    </cofactor>
</comment>
<dbReference type="PANTHER" id="PTHR30096">
    <property type="entry name" value="4,5-DOPA DIOXYGENASE EXTRADIOL-LIKE PROTEIN"/>
    <property type="match status" value="1"/>
</dbReference>
<organism evidence="7">
    <name type="scientific">mine drainage metagenome</name>
    <dbReference type="NCBI Taxonomy" id="410659"/>
    <lineage>
        <taxon>unclassified sequences</taxon>
        <taxon>metagenomes</taxon>
        <taxon>ecological metagenomes</taxon>
    </lineage>
</organism>
<sequence length="268" mass="29391">MNTSAEKSQTLGSAGRMPALFLGHGNPMNAITENPYRDAWLALGKTLPRPKAILCISAHWQTNGTQLCVAEHPETIHDFGGFPPQLFAQQYPAPGAPQYAESICNLLPTGTITPTLNWGLDHGAWTILQSLFPAADIPVLQLSLDTKLDFAAHFTLATQLASLREQGIMIIGSGNIVHNLSQLNFQGGTYDWAVTFDNYIKVALETNDDEALIEIVRAGDSSKLSVPTIEHYLPLLYIAAVRHASDQMRFFNETFDLGALSMRSVIYH</sequence>